<sequence length="106" mass="11229">MSRFNTNIGVMDTAAGRVDTVNDEITGLLRKVADSVDALSGTVWTGVGQARFAVIMSDWQQQSIKLNDALSGIAQTLRSNSSFLDSADQDSAAQLSRVAANGPLKI</sequence>
<dbReference type="SUPFAM" id="SSF140453">
    <property type="entry name" value="EsxAB dimer-like"/>
    <property type="match status" value="1"/>
</dbReference>
<name>A0ABV5JRU1_9ACTN</name>
<dbReference type="InterPro" id="IPR010310">
    <property type="entry name" value="T7SS_ESAT-6-like"/>
</dbReference>
<dbReference type="Pfam" id="PF06013">
    <property type="entry name" value="WXG100"/>
    <property type="match status" value="1"/>
</dbReference>
<evidence type="ECO:0000313" key="3">
    <source>
        <dbReference type="Proteomes" id="UP001589700"/>
    </source>
</evidence>
<protein>
    <recommendedName>
        <fullName evidence="1">ESAT-6-like protein</fullName>
    </recommendedName>
</protein>
<keyword evidence="3" id="KW-1185">Reference proteome</keyword>
<dbReference type="EMBL" id="JBHMDY010000004">
    <property type="protein sequence ID" value="MFB9259615.1"/>
    <property type="molecule type" value="Genomic_DNA"/>
</dbReference>
<dbReference type="RefSeq" id="WP_182632749.1">
    <property type="nucleotide sequence ID" value="NZ_JAALDM010000183.1"/>
</dbReference>
<dbReference type="Gene3D" id="1.10.287.1060">
    <property type="entry name" value="ESAT-6-like"/>
    <property type="match status" value="1"/>
</dbReference>
<comment type="caution">
    <text evidence="2">The sequence shown here is derived from an EMBL/GenBank/DDBJ whole genome shotgun (WGS) entry which is preliminary data.</text>
</comment>
<dbReference type="InterPro" id="IPR036689">
    <property type="entry name" value="ESAT-6-like_sf"/>
</dbReference>
<dbReference type="Proteomes" id="UP001589700">
    <property type="component" value="Unassembled WGS sequence"/>
</dbReference>
<gene>
    <name evidence="2" type="ORF">ACFFVD_07350</name>
</gene>
<evidence type="ECO:0000256" key="1">
    <source>
        <dbReference type="RuleBase" id="RU362001"/>
    </source>
</evidence>
<dbReference type="NCBIfam" id="TIGR03930">
    <property type="entry name" value="WXG100_ESAT6"/>
    <property type="match status" value="1"/>
</dbReference>
<proteinExistence type="inferred from homology"/>
<reference evidence="2 3" key="1">
    <citation type="submission" date="2024-09" db="EMBL/GenBank/DDBJ databases">
        <authorList>
            <person name="Sun Q."/>
            <person name="Mori K."/>
        </authorList>
    </citation>
    <scope>NUCLEOTIDE SEQUENCE [LARGE SCALE GENOMIC DNA]</scope>
    <source>
        <strain evidence="2 3">CCM 7659</strain>
    </source>
</reference>
<organism evidence="2 3">
    <name type="scientific">Dietzia aerolata</name>
    <dbReference type="NCBI Taxonomy" id="595984"/>
    <lineage>
        <taxon>Bacteria</taxon>
        <taxon>Bacillati</taxon>
        <taxon>Actinomycetota</taxon>
        <taxon>Actinomycetes</taxon>
        <taxon>Mycobacteriales</taxon>
        <taxon>Dietziaceae</taxon>
        <taxon>Dietzia</taxon>
    </lineage>
</organism>
<comment type="similarity">
    <text evidence="1">Belongs to the WXG100 family.</text>
</comment>
<accession>A0ABV5JRU1</accession>
<evidence type="ECO:0000313" key="2">
    <source>
        <dbReference type="EMBL" id="MFB9259615.1"/>
    </source>
</evidence>